<feature type="compositionally biased region" description="Low complexity" evidence="1">
    <location>
        <begin position="37"/>
        <end position="50"/>
    </location>
</feature>
<feature type="non-terminal residue" evidence="2">
    <location>
        <position position="1"/>
    </location>
</feature>
<sequence>ERVRRPPRGGPPVPPRVRALHPRGELAHRQRRHGLRAGRPLPDPGGARPARALRRADGRAGAGAARHGATPPRPRLGRRGRAGRRRAVRPAGAARAGGRLGRRVPGRRGRGPRGLHAVAAARARRGRGAERRGGVGAGQPGVPAAGLRQPRLLRGAGGREALDGARVPAARGLAAAARREARARASL</sequence>
<proteinExistence type="predicted"/>
<feature type="region of interest" description="Disordered" evidence="1">
    <location>
        <begin position="1"/>
        <end position="149"/>
    </location>
</feature>
<feature type="compositionally biased region" description="Basic residues" evidence="1">
    <location>
        <begin position="75"/>
        <end position="88"/>
    </location>
</feature>
<organism evidence="2">
    <name type="scientific">uncultured Acetobacteraceae bacterium</name>
    <dbReference type="NCBI Taxonomy" id="169975"/>
    <lineage>
        <taxon>Bacteria</taxon>
        <taxon>Pseudomonadati</taxon>
        <taxon>Pseudomonadota</taxon>
        <taxon>Alphaproteobacteria</taxon>
        <taxon>Acetobacterales</taxon>
        <taxon>Acetobacteraceae</taxon>
        <taxon>environmental samples</taxon>
    </lineage>
</organism>
<reference evidence="2" key="1">
    <citation type="submission" date="2020-02" db="EMBL/GenBank/DDBJ databases">
        <authorList>
            <person name="Meier V. D."/>
        </authorList>
    </citation>
    <scope>NUCLEOTIDE SEQUENCE</scope>
    <source>
        <strain evidence="2">AVDCRST_MAG04</strain>
    </source>
</reference>
<protein>
    <submittedName>
        <fullName evidence="2">Uncharacterized protein</fullName>
    </submittedName>
</protein>
<dbReference type="EMBL" id="CADCTL010000017">
    <property type="protein sequence ID" value="CAA9213824.1"/>
    <property type="molecule type" value="Genomic_DNA"/>
</dbReference>
<dbReference type="AlphaFoldDB" id="A0A6J4H697"/>
<accession>A0A6J4H697</accession>
<gene>
    <name evidence="2" type="ORF">AVDCRST_MAG04-277</name>
</gene>
<evidence type="ECO:0000313" key="2">
    <source>
        <dbReference type="EMBL" id="CAA9213824.1"/>
    </source>
</evidence>
<feature type="non-terminal residue" evidence="2">
    <location>
        <position position="187"/>
    </location>
</feature>
<name>A0A6J4H697_9PROT</name>
<feature type="compositionally biased region" description="Basic residues" evidence="1">
    <location>
        <begin position="100"/>
        <end position="113"/>
    </location>
</feature>
<evidence type="ECO:0000256" key="1">
    <source>
        <dbReference type="SAM" id="MobiDB-lite"/>
    </source>
</evidence>